<dbReference type="AlphaFoldDB" id="A0A0Q3FVW2"/>
<dbReference type="FunCoup" id="A0A0Q3FVW2">
    <property type="interactions" value="492"/>
</dbReference>
<dbReference type="Proteomes" id="UP000008810">
    <property type="component" value="Chromosome 2"/>
</dbReference>
<name>A0A0Q3FVW2_BRADI</name>
<organism evidence="1">
    <name type="scientific">Brachypodium distachyon</name>
    <name type="common">Purple false brome</name>
    <name type="synonym">Trachynia distachya</name>
    <dbReference type="NCBI Taxonomy" id="15368"/>
    <lineage>
        <taxon>Eukaryota</taxon>
        <taxon>Viridiplantae</taxon>
        <taxon>Streptophyta</taxon>
        <taxon>Embryophyta</taxon>
        <taxon>Tracheophyta</taxon>
        <taxon>Spermatophyta</taxon>
        <taxon>Magnoliopsida</taxon>
        <taxon>Liliopsida</taxon>
        <taxon>Poales</taxon>
        <taxon>Poaceae</taxon>
        <taxon>BOP clade</taxon>
        <taxon>Pooideae</taxon>
        <taxon>Stipodae</taxon>
        <taxon>Brachypodieae</taxon>
        <taxon>Brachypodium</taxon>
    </lineage>
</organism>
<dbReference type="OrthoDB" id="10383849at2759"/>
<proteinExistence type="predicted"/>
<accession>A0A0Q3FVW2</accession>
<sequence length="486" mass="55407">MLNLATFQLVQRVAGLDSEPPLDLSNGLKNKMLSVGLDNAQELLQRIKSETSKMKAMIIDFEPSYNKDIRPKLASSCLLAPGPITDPWTVFLHRQTFKIANVNPSYLSPFDIMSYKYGWKDFQWDMLERYLVQRRIYIIDDWESSLSTIETLMYDHGLKEPDDGTDIPFYKGECDASYDEHTKTANLSYMLWDDEKKIKHSEVLLSVKCSSATEAKIFAALALLYKAKELGLIKILNGELAIGKNHKHCDLYLMLRSSRILFQWLVLSWRPRELMVFVDALAKSETRFLSPAKFAVEKWADHLQGLPVFRIERTKEAKTAIKKFDNVTLDSSFGVIPELHYFLQVEEENKLDSLVRLIHSLKPSAIKVTFNNTDKLDSFKEKLINVIGIPIPGEDSTYTSGPFTTYTSQPKTHTSGSKCLMVVFDYVVPKHAYYTDNGFHVLFVTAREQELIGGEMTELNALGFIYINGGSWQSHLPTLLSFVAHV</sequence>
<protein>
    <submittedName>
        <fullName evidence="1 2">Uncharacterized protein</fullName>
    </submittedName>
</protein>
<evidence type="ECO:0000313" key="2">
    <source>
        <dbReference type="EnsemblPlants" id="KQK03568"/>
    </source>
</evidence>
<dbReference type="InParanoid" id="A0A0Q3FVW2"/>
<gene>
    <name evidence="1" type="ORF">BRADI_2g08641v3</name>
</gene>
<reference evidence="1" key="2">
    <citation type="submission" date="2017-06" db="EMBL/GenBank/DDBJ databases">
        <title>WGS assembly of Brachypodium distachyon.</title>
        <authorList>
            <consortium name="The International Brachypodium Initiative"/>
            <person name="Lucas S."/>
            <person name="Harmon-Smith M."/>
            <person name="Lail K."/>
            <person name="Tice H."/>
            <person name="Grimwood J."/>
            <person name="Bruce D."/>
            <person name="Barry K."/>
            <person name="Shu S."/>
            <person name="Lindquist E."/>
            <person name="Wang M."/>
            <person name="Pitluck S."/>
            <person name="Vogel J.P."/>
            <person name="Garvin D.F."/>
            <person name="Mockler T.C."/>
            <person name="Schmutz J."/>
            <person name="Rokhsar D."/>
            <person name="Bevan M.W."/>
        </authorList>
    </citation>
    <scope>NUCLEOTIDE SEQUENCE</scope>
    <source>
        <strain evidence="1">Bd21</strain>
    </source>
</reference>
<dbReference type="EnsemblPlants" id="KQK03568">
    <property type="protein sequence ID" value="KQK03568"/>
    <property type="gene ID" value="BRADI_2g08641v3"/>
</dbReference>
<evidence type="ECO:0000313" key="3">
    <source>
        <dbReference type="Proteomes" id="UP000008810"/>
    </source>
</evidence>
<reference evidence="1 2" key="1">
    <citation type="journal article" date="2010" name="Nature">
        <title>Genome sequencing and analysis of the model grass Brachypodium distachyon.</title>
        <authorList>
            <consortium name="International Brachypodium Initiative"/>
        </authorList>
    </citation>
    <scope>NUCLEOTIDE SEQUENCE [LARGE SCALE GENOMIC DNA]</scope>
    <source>
        <strain evidence="1 2">Bd21</strain>
    </source>
</reference>
<keyword evidence="3" id="KW-1185">Reference proteome</keyword>
<reference evidence="2" key="3">
    <citation type="submission" date="2018-08" db="UniProtKB">
        <authorList>
            <consortium name="EnsemblPlants"/>
        </authorList>
    </citation>
    <scope>IDENTIFICATION</scope>
    <source>
        <strain evidence="2">cv. Bd21</strain>
    </source>
</reference>
<dbReference type="Gramene" id="KQK03568">
    <property type="protein sequence ID" value="KQK03568"/>
    <property type="gene ID" value="BRADI_2g08641v3"/>
</dbReference>
<evidence type="ECO:0000313" key="1">
    <source>
        <dbReference type="EMBL" id="KQK03568.2"/>
    </source>
</evidence>
<dbReference type="EMBL" id="CM000881">
    <property type="protein sequence ID" value="KQK03568.2"/>
    <property type="molecule type" value="Genomic_DNA"/>
</dbReference>